<keyword evidence="3" id="KW-1185">Reference proteome</keyword>
<accession>A0A8X6YMV6</accession>
<dbReference type="Proteomes" id="UP000886998">
    <property type="component" value="Unassembled WGS sequence"/>
</dbReference>
<evidence type="ECO:0000256" key="1">
    <source>
        <dbReference type="SAM" id="MobiDB-lite"/>
    </source>
</evidence>
<name>A0A8X6YMV6_9ARAC</name>
<sequence>MCDTINNPNPSVTENKQYSGPNLYTSEGAPIIKIDDNVVAVIDIITGNLEAFLPARKYSSMDFCLPPENRKTIPITEGIKREIIMII</sequence>
<dbReference type="AlphaFoldDB" id="A0A8X6YMV6"/>
<evidence type="ECO:0000313" key="2">
    <source>
        <dbReference type="EMBL" id="GFY74484.1"/>
    </source>
</evidence>
<evidence type="ECO:0000313" key="3">
    <source>
        <dbReference type="Proteomes" id="UP000886998"/>
    </source>
</evidence>
<dbReference type="EMBL" id="BMAV01020773">
    <property type="protein sequence ID" value="GFY74484.1"/>
    <property type="molecule type" value="Genomic_DNA"/>
</dbReference>
<feature type="region of interest" description="Disordered" evidence="1">
    <location>
        <begin position="1"/>
        <end position="20"/>
    </location>
</feature>
<organism evidence="2 3">
    <name type="scientific">Trichonephila inaurata madagascariensis</name>
    <dbReference type="NCBI Taxonomy" id="2747483"/>
    <lineage>
        <taxon>Eukaryota</taxon>
        <taxon>Metazoa</taxon>
        <taxon>Ecdysozoa</taxon>
        <taxon>Arthropoda</taxon>
        <taxon>Chelicerata</taxon>
        <taxon>Arachnida</taxon>
        <taxon>Araneae</taxon>
        <taxon>Araneomorphae</taxon>
        <taxon>Entelegynae</taxon>
        <taxon>Araneoidea</taxon>
        <taxon>Nephilidae</taxon>
        <taxon>Trichonephila</taxon>
        <taxon>Trichonephila inaurata</taxon>
    </lineage>
</organism>
<protein>
    <submittedName>
        <fullName evidence="2">Uncharacterized protein</fullName>
    </submittedName>
</protein>
<reference evidence="2" key="1">
    <citation type="submission" date="2020-08" db="EMBL/GenBank/DDBJ databases">
        <title>Multicomponent nature underlies the extraordinary mechanical properties of spider dragline silk.</title>
        <authorList>
            <person name="Kono N."/>
            <person name="Nakamura H."/>
            <person name="Mori M."/>
            <person name="Yoshida Y."/>
            <person name="Ohtoshi R."/>
            <person name="Malay A.D."/>
            <person name="Moran D.A.P."/>
            <person name="Tomita M."/>
            <person name="Numata K."/>
            <person name="Arakawa K."/>
        </authorList>
    </citation>
    <scope>NUCLEOTIDE SEQUENCE</scope>
</reference>
<proteinExistence type="predicted"/>
<comment type="caution">
    <text evidence="2">The sequence shown here is derived from an EMBL/GenBank/DDBJ whole genome shotgun (WGS) entry which is preliminary data.</text>
</comment>
<dbReference type="OrthoDB" id="10569057at2759"/>
<gene>
    <name evidence="2" type="ORF">TNIN_426751</name>
</gene>